<dbReference type="InterPro" id="IPR018170">
    <property type="entry name" value="Aldo/ket_reductase_CS"/>
</dbReference>
<comment type="similarity">
    <text evidence="1">Belongs to the aldo/keto reductase family.</text>
</comment>
<evidence type="ECO:0000256" key="6">
    <source>
        <dbReference type="PIRSR" id="PIRSR000097-2"/>
    </source>
</evidence>
<evidence type="ECO:0000256" key="8">
    <source>
        <dbReference type="SAM" id="MobiDB-lite"/>
    </source>
</evidence>
<feature type="binding site" evidence="6">
    <location>
        <position position="111"/>
    </location>
    <ligand>
        <name>substrate</name>
    </ligand>
</feature>
<dbReference type="PIRSF" id="PIRSF000097">
    <property type="entry name" value="AKR"/>
    <property type="match status" value="1"/>
</dbReference>
<dbReference type="CDD" id="cd19071">
    <property type="entry name" value="AKR_AKR1-5-like"/>
    <property type="match status" value="1"/>
</dbReference>
<dbReference type="PROSITE" id="PS00062">
    <property type="entry name" value="ALDOKETO_REDUCTASE_2"/>
    <property type="match status" value="1"/>
</dbReference>
<dbReference type="PANTHER" id="PTHR43827:SF3">
    <property type="entry name" value="NADP-DEPENDENT OXIDOREDUCTASE DOMAIN-CONTAINING PROTEIN"/>
    <property type="match status" value="1"/>
</dbReference>
<dbReference type="RefSeq" id="WP_195810362.1">
    <property type="nucleotide sequence ID" value="NZ_CP064795.1"/>
</dbReference>
<keyword evidence="3" id="KW-0560">Oxidoreductase</keyword>
<reference evidence="10 11" key="1">
    <citation type="submission" date="2020-11" db="EMBL/GenBank/DDBJ databases">
        <title>Complete genome sequence for Salinimonas sp. strain G2-b.</title>
        <authorList>
            <person name="Park S.-J."/>
        </authorList>
    </citation>
    <scope>NUCLEOTIDE SEQUENCE [LARGE SCALE GENOMIC DNA]</scope>
    <source>
        <strain evidence="10 11">G2-b</strain>
    </source>
</reference>
<dbReference type="InterPro" id="IPR020471">
    <property type="entry name" value="AKR"/>
</dbReference>
<evidence type="ECO:0000256" key="3">
    <source>
        <dbReference type="ARBA" id="ARBA00023002"/>
    </source>
</evidence>
<dbReference type="InterPro" id="IPR036812">
    <property type="entry name" value="NAD(P)_OxRdtase_dom_sf"/>
</dbReference>
<evidence type="ECO:0000256" key="2">
    <source>
        <dbReference type="ARBA" id="ARBA00022857"/>
    </source>
</evidence>
<dbReference type="PROSITE" id="PS00798">
    <property type="entry name" value="ALDOKETO_REDUCTASE_1"/>
    <property type="match status" value="1"/>
</dbReference>
<sequence>MQSIKLADGRHIPQVGFGTAAIGAMHQDDGYVKDTVLKAIEAGYRHLDTASFYGNERSVGQAVQESGIARKEFFITTKVWDTQQGYQSTLTALEQSLERLGTDYADLYLVHWPYPDKTRPTWQAMEKLHSEGLAKSLGLSNFRKTDIQQLLEFAEIKPVYNQLELHPYHTQPHLTEYCQSKGMVVSCWSPLGSGSWSGVAKEDKPIVADTIVTLAEKYQVSAGQIILKWDCQRQRIVIPKSESDDNIKANLQLDSFTLTDTELDQIDALNKNHRYGGDPDNAWQDNLNNPVPSR</sequence>
<feature type="region of interest" description="Disordered" evidence="8">
    <location>
        <begin position="275"/>
        <end position="294"/>
    </location>
</feature>
<feature type="site" description="Lowers pKa of active site Tyr" evidence="7">
    <location>
        <position position="78"/>
    </location>
</feature>
<dbReference type="Proteomes" id="UP000595095">
    <property type="component" value="Chromosome"/>
</dbReference>
<evidence type="ECO:0000256" key="7">
    <source>
        <dbReference type="PIRSR" id="PIRSR000097-3"/>
    </source>
</evidence>
<dbReference type="PANTHER" id="PTHR43827">
    <property type="entry name" value="2,5-DIKETO-D-GLUCONIC ACID REDUCTASE"/>
    <property type="match status" value="1"/>
</dbReference>
<dbReference type="KEGG" id="smaa:IT774_14315"/>
<dbReference type="PRINTS" id="PR00069">
    <property type="entry name" value="ALDKETRDTASE"/>
</dbReference>
<gene>
    <name evidence="10" type="ORF">IT774_14315</name>
</gene>
<comment type="catalytic activity">
    <reaction evidence="4">
        <text>hydroxyacetone + NADP(+) = methylglyoxal + NADPH + H(+)</text>
        <dbReference type="Rhea" id="RHEA:27986"/>
        <dbReference type="ChEBI" id="CHEBI:15378"/>
        <dbReference type="ChEBI" id="CHEBI:17158"/>
        <dbReference type="ChEBI" id="CHEBI:27957"/>
        <dbReference type="ChEBI" id="CHEBI:57783"/>
        <dbReference type="ChEBI" id="CHEBI:58349"/>
    </reaction>
</comment>
<evidence type="ECO:0000313" key="11">
    <source>
        <dbReference type="Proteomes" id="UP000595095"/>
    </source>
</evidence>
<organism evidence="10 11">
    <name type="scientific">Salinimonas marina</name>
    <dbReference type="NCBI Taxonomy" id="2785918"/>
    <lineage>
        <taxon>Bacteria</taxon>
        <taxon>Pseudomonadati</taxon>
        <taxon>Pseudomonadota</taxon>
        <taxon>Gammaproteobacteria</taxon>
        <taxon>Alteromonadales</taxon>
        <taxon>Alteromonadaceae</taxon>
        <taxon>Alteromonas/Salinimonas group</taxon>
        <taxon>Salinimonas</taxon>
    </lineage>
</organism>
<dbReference type="Pfam" id="PF00248">
    <property type="entry name" value="Aldo_ket_red"/>
    <property type="match status" value="1"/>
</dbReference>
<dbReference type="GO" id="GO:0016616">
    <property type="term" value="F:oxidoreductase activity, acting on the CH-OH group of donors, NAD or NADP as acceptor"/>
    <property type="evidence" value="ECO:0007669"/>
    <property type="project" value="UniProtKB-ARBA"/>
</dbReference>
<feature type="active site" description="Proton donor" evidence="5">
    <location>
        <position position="53"/>
    </location>
</feature>
<feature type="compositionally biased region" description="Polar residues" evidence="8">
    <location>
        <begin position="283"/>
        <end position="294"/>
    </location>
</feature>
<dbReference type="FunFam" id="3.20.20.100:FF:000002">
    <property type="entry name" value="2,5-diketo-D-gluconic acid reductase A"/>
    <property type="match status" value="1"/>
</dbReference>
<evidence type="ECO:0000256" key="4">
    <source>
        <dbReference type="ARBA" id="ARBA00049445"/>
    </source>
</evidence>
<protein>
    <submittedName>
        <fullName evidence="10">Aldo/keto reductase</fullName>
    </submittedName>
</protein>
<accession>A0A7S9HCV7</accession>
<dbReference type="Gene3D" id="3.20.20.100">
    <property type="entry name" value="NADP-dependent oxidoreductase domain"/>
    <property type="match status" value="1"/>
</dbReference>
<proteinExistence type="inferred from homology"/>
<evidence type="ECO:0000256" key="5">
    <source>
        <dbReference type="PIRSR" id="PIRSR000097-1"/>
    </source>
</evidence>
<evidence type="ECO:0000313" key="10">
    <source>
        <dbReference type="EMBL" id="QPG05272.1"/>
    </source>
</evidence>
<dbReference type="AlphaFoldDB" id="A0A7S9HCV7"/>
<dbReference type="SUPFAM" id="SSF51430">
    <property type="entry name" value="NAD(P)-linked oxidoreductase"/>
    <property type="match status" value="1"/>
</dbReference>
<dbReference type="EMBL" id="CP064795">
    <property type="protein sequence ID" value="QPG05272.1"/>
    <property type="molecule type" value="Genomic_DNA"/>
</dbReference>
<evidence type="ECO:0000256" key="1">
    <source>
        <dbReference type="ARBA" id="ARBA00007905"/>
    </source>
</evidence>
<feature type="domain" description="NADP-dependent oxidoreductase" evidence="9">
    <location>
        <begin position="15"/>
        <end position="270"/>
    </location>
</feature>
<name>A0A7S9HCV7_9ALTE</name>
<evidence type="ECO:0000259" key="9">
    <source>
        <dbReference type="Pfam" id="PF00248"/>
    </source>
</evidence>
<keyword evidence="2" id="KW-0521">NADP</keyword>
<keyword evidence="11" id="KW-1185">Reference proteome</keyword>
<dbReference type="InterPro" id="IPR023210">
    <property type="entry name" value="NADP_OxRdtase_dom"/>
</dbReference>